<keyword evidence="2" id="KW-1185">Reference proteome</keyword>
<sequence>MDILLKEHIAYTLKLTDDLDLIEKNKIKYLHNHLIETINPRRFKTERGKAYYCFSYKLSEKEIVLQSDYFIGIDWLIQDRFIHVEPKLNSGPADSFEKISSKIEEDITDTEIGELNEEINRSIENGESDKEVDIIAMLLEIMSHAEVAKHTNNLLLIDWEAKEIPIRQKQDLLTPFLIVKFLKLLQDIVRKGLKKSYYKVTENLNNRVKGKILVGEQIKQNIFKNRFTNTLCEYQVFGEDSDENRFLKKVYLFCTQYVENNNYFFKDKNNIGWVINYIRPAFDKIGSEVSLQVLKHFKYSPFFKEYKEAIKIGQHILKKFSYNITKTTEDKVSTPPFWIDMPKMFELYVFAGFLNGNSNLSASNFNYQFSTHGNSLDFLICDVNSEARIKIVVDTKYKLKYNYGQIHGDIRQVAGYARLNKVKNQAPRLCEEIPCLIIYPKPAKNGEKQKINLSIKDLLNHKIEAYHKVYKLGISLPLID</sequence>
<name>A0A366KN40_9SPHI</name>
<protein>
    <submittedName>
        <fullName evidence="1">Restriction endonuclease</fullName>
    </submittedName>
</protein>
<organism evidence="1 2">
    <name type="scientific">Pedobacter miscanthi</name>
    <dbReference type="NCBI Taxonomy" id="2259170"/>
    <lineage>
        <taxon>Bacteria</taxon>
        <taxon>Pseudomonadati</taxon>
        <taxon>Bacteroidota</taxon>
        <taxon>Sphingobacteriia</taxon>
        <taxon>Sphingobacteriales</taxon>
        <taxon>Sphingobacteriaceae</taxon>
        <taxon>Pedobacter</taxon>
    </lineage>
</organism>
<dbReference type="PANTHER" id="PTHR38733">
    <property type="entry name" value="PROTEIN MCRC"/>
    <property type="match status" value="1"/>
</dbReference>
<dbReference type="EMBL" id="QNQU01000028">
    <property type="protein sequence ID" value="RBQ02940.1"/>
    <property type="molecule type" value="Genomic_DNA"/>
</dbReference>
<comment type="caution">
    <text evidence="1">The sequence shown here is derived from an EMBL/GenBank/DDBJ whole genome shotgun (WGS) entry which is preliminary data.</text>
</comment>
<evidence type="ECO:0000313" key="2">
    <source>
        <dbReference type="Proteomes" id="UP000252081"/>
    </source>
</evidence>
<dbReference type="Proteomes" id="UP000252081">
    <property type="component" value="Unassembled WGS sequence"/>
</dbReference>
<dbReference type="GO" id="GO:0004519">
    <property type="term" value="F:endonuclease activity"/>
    <property type="evidence" value="ECO:0007669"/>
    <property type="project" value="UniProtKB-KW"/>
</dbReference>
<proteinExistence type="predicted"/>
<gene>
    <name evidence="1" type="ORF">DRW42_24455</name>
</gene>
<accession>A0A366KN40</accession>
<dbReference type="AlphaFoldDB" id="A0A366KN40"/>
<dbReference type="Pfam" id="PF10117">
    <property type="entry name" value="McrBC"/>
    <property type="match status" value="1"/>
</dbReference>
<dbReference type="PANTHER" id="PTHR38733:SF1">
    <property type="entry name" value="TYPE IV METHYL-DIRECTED RESTRICTION ENZYME ECOKMCRBC"/>
    <property type="match status" value="1"/>
</dbReference>
<keyword evidence="1" id="KW-0540">Nuclease</keyword>
<reference evidence="1 2" key="1">
    <citation type="submission" date="2018-07" db="EMBL/GenBank/DDBJ databases">
        <title>A draft genome of a endophytic bacteria, a new species of Pedobacter.</title>
        <authorList>
            <person name="Zhang Z.D."/>
            <person name="Chen Z.J."/>
        </authorList>
    </citation>
    <scope>NUCLEOTIDE SEQUENCE [LARGE SCALE GENOMIC DNA]</scope>
    <source>
        <strain evidence="1 2">RS10</strain>
    </source>
</reference>
<evidence type="ECO:0000313" key="1">
    <source>
        <dbReference type="EMBL" id="RBQ02940.1"/>
    </source>
</evidence>
<keyword evidence="1" id="KW-0255">Endonuclease</keyword>
<dbReference type="InterPro" id="IPR019292">
    <property type="entry name" value="McrC"/>
</dbReference>
<keyword evidence="1" id="KW-0378">Hydrolase</keyword>